<dbReference type="InterPro" id="IPR001937">
    <property type="entry name" value="GalP_UDPtransf1"/>
</dbReference>
<dbReference type="GO" id="GO:0008270">
    <property type="term" value="F:zinc ion binding"/>
    <property type="evidence" value="ECO:0007669"/>
    <property type="project" value="InterPro"/>
</dbReference>
<keyword evidence="7" id="KW-0119">Carbohydrate metabolism</keyword>
<dbReference type="SUPFAM" id="SSF54197">
    <property type="entry name" value="HIT-like"/>
    <property type="match status" value="2"/>
</dbReference>
<dbReference type="InterPro" id="IPR005850">
    <property type="entry name" value="GalP_Utransf_C"/>
</dbReference>
<evidence type="ECO:0000256" key="7">
    <source>
        <dbReference type="ARBA" id="ARBA00023277"/>
    </source>
</evidence>
<dbReference type="InterPro" id="IPR036265">
    <property type="entry name" value="HIT-like_sf"/>
</dbReference>
<evidence type="ECO:0000256" key="8">
    <source>
        <dbReference type="PIRSR" id="PIRSR000808-1"/>
    </source>
</evidence>
<evidence type="ECO:0000256" key="3">
    <source>
        <dbReference type="ARBA" id="ARBA00022679"/>
    </source>
</evidence>
<comment type="cofactor">
    <cofactor evidence="1">
        <name>Zn(2+)</name>
        <dbReference type="ChEBI" id="CHEBI:29105"/>
    </cofactor>
</comment>
<evidence type="ECO:0000259" key="9">
    <source>
        <dbReference type="Pfam" id="PF01087"/>
    </source>
</evidence>
<protein>
    <submittedName>
        <fullName evidence="11">Uncharacterized protein</fullName>
    </submittedName>
</protein>
<keyword evidence="3" id="KW-0808">Transferase</keyword>
<dbReference type="AlphaFoldDB" id="A0A1F5X3Y0"/>
<keyword evidence="4" id="KW-0548">Nucleotidyltransferase</keyword>
<dbReference type="Proteomes" id="UP000178684">
    <property type="component" value="Unassembled WGS sequence"/>
</dbReference>
<dbReference type="Pfam" id="PF01087">
    <property type="entry name" value="GalP_UDP_transf"/>
    <property type="match status" value="1"/>
</dbReference>
<dbReference type="GO" id="GO:0008108">
    <property type="term" value="F:UDP-glucose:hexose-1-phosphate uridylyltransferase activity"/>
    <property type="evidence" value="ECO:0007669"/>
    <property type="project" value="InterPro"/>
</dbReference>
<sequence length="321" mass="36245">MTRSEFRKDIISGEWVLLAGGLKKKPNFFSEKKPKAASKKDCPFEVLNKKEIKFSSGFVNVIPNKFPILTPHKICPSPFGEGPYQKMAGVGFQEVVVTRDHDRSLGFMTTEEISMVLDAYLERYKELQKEECIEYILIFHNNGPTAGASVAHPHSQILALPIVPLDVSRSLLGSGNYFHENKKCAHCEVLKKEFKDKKRIVSENKDFVAVSPFASHVSFETRIYPKKHSSNFEEIGEGEKKSFADIVRVVLAKIKNGMNNADYNFFIHTAPAKAKDVKHYHWHMEILPRTNIWGGLELGSGTEVVKVPPEEAARILRSSKV</sequence>
<dbReference type="InterPro" id="IPR053177">
    <property type="entry name" value="ADP-glucose_phosphorylase"/>
</dbReference>
<feature type="domain" description="Galactose-1-phosphate uridyl transferase C-terminal" evidence="10">
    <location>
        <begin position="176"/>
        <end position="286"/>
    </location>
</feature>
<evidence type="ECO:0000256" key="6">
    <source>
        <dbReference type="ARBA" id="ARBA00022833"/>
    </source>
</evidence>
<evidence type="ECO:0000256" key="1">
    <source>
        <dbReference type="ARBA" id="ARBA00001947"/>
    </source>
</evidence>
<dbReference type="PANTHER" id="PTHR42763:SF2">
    <property type="entry name" value="ADP-GLUCOSE PHOSPHORYLASE"/>
    <property type="match status" value="1"/>
</dbReference>
<dbReference type="EMBL" id="MFIE01000017">
    <property type="protein sequence ID" value="OGF82590.1"/>
    <property type="molecule type" value="Genomic_DNA"/>
</dbReference>
<feature type="active site" description="Tele-UMP-histidine intermediate" evidence="8">
    <location>
        <position position="154"/>
    </location>
</feature>
<dbReference type="InterPro" id="IPR005849">
    <property type="entry name" value="GalP_Utransf_N"/>
</dbReference>
<comment type="similarity">
    <text evidence="2">Belongs to the galactose-1-phosphate uridylyltransferase type 1 family.</text>
</comment>
<evidence type="ECO:0000313" key="11">
    <source>
        <dbReference type="EMBL" id="OGF82590.1"/>
    </source>
</evidence>
<comment type="caution">
    <text evidence="11">The sequence shown here is derived from an EMBL/GenBank/DDBJ whole genome shotgun (WGS) entry which is preliminary data.</text>
</comment>
<name>A0A1F5X3Y0_9BACT</name>
<evidence type="ECO:0000259" key="10">
    <source>
        <dbReference type="Pfam" id="PF02744"/>
    </source>
</evidence>
<keyword evidence="5" id="KW-0479">Metal-binding</keyword>
<accession>A0A1F5X3Y0</accession>
<dbReference type="PIRSF" id="PIRSF000808">
    <property type="entry name" value="GalT"/>
    <property type="match status" value="1"/>
</dbReference>
<evidence type="ECO:0000256" key="5">
    <source>
        <dbReference type="ARBA" id="ARBA00022723"/>
    </source>
</evidence>
<evidence type="ECO:0000256" key="2">
    <source>
        <dbReference type="ARBA" id="ARBA00010951"/>
    </source>
</evidence>
<proteinExistence type="inferred from homology"/>
<keyword evidence="6" id="KW-0862">Zinc</keyword>
<feature type="domain" description="Galactose-1-phosphate uridyl transferase N-terminal" evidence="9">
    <location>
        <begin position="61"/>
        <end position="164"/>
    </location>
</feature>
<dbReference type="Pfam" id="PF02744">
    <property type="entry name" value="GalP_UDP_tr_C"/>
    <property type="match status" value="1"/>
</dbReference>
<dbReference type="UniPathway" id="UPA00214"/>
<gene>
    <name evidence="11" type="ORF">A3B18_01350</name>
</gene>
<organism evidence="11 12">
    <name type="scientific">Candidatus Giovannonibacteria bacterium RIFCSPLOWO2_01_FULL_46_13</name>
    <dbReference type="NCBI Taxonomy" id="1798352"/>
    <lineage>
        <taxon>Bacteria</taxon>
        <taxon>Candidatus Giovannoniibacteriota</taxon>
    </lineage>
</organism>
<dbReference type="Gene3D" id="3.30.428.10">
    <property type="entry name" value="HIT-like"/>
    <property type="match status" value="2"/>
</dbReference>
<dbReference type="PANTHER" id="PTHR42763">
    <property type="entry name" value="ADP-GLUCOSE PHOSPHORYLASE"/>
    <property type="match status" value="1"/>
</dbReference>
<evidence type="ECO:0000256" key="4">
    <source>
        <dbReference type="ARBA" id="ARBA00022695"/>
    </source>
</evidence>
<reference evidence="11 12" key="1">
    <citation type="journal article" date="2016" name="Nat. Commun.">
        <title>Thousands of microbial genomes shed light on interconnected biogeochemical processes in an aquifer system.</title>
        <authorList>
            <person name="Anantharaman K."/>
            <person name="Brown C.T."/>
            <person name="Hug L.A."/>
            <person name="Sharon I."/>
            <person name="Castelle C.J."/>
            <person name="Probst A.J."/>
            <person name="Thomas B.C."/>
            <person name="Singh A."/>
            <person name="Wilkins M.J."/>
            <person name="Karaoz U."/>
            <person name="Brodie E.L."/>
            <person name="Williams K.H."/>
            <person name="Hubbard S.S."/>
            <person name="Banfield J.F."/>
        </authorList>
    </citation>
    <scope>NUCLEOTIDE SEQUENCE [LARGE SCALE GENOMIC DNA]</scope>
</reference>
<dbReference type="GO" id="GO:0006012">
    <property type="term" value="P:galactose metabolic process"/>
    <property type="evidence" value="ECO:0007669"/>
    <property type="project" value="UniProtKB-UniPathway"/>
</dbReference>
<evidence type="ECO:0000313" key="12">
    <source>
        <dbReference type="Proteomes" id="UP000178684"/>
    </source>
</evidence>